<keyword evidence="3 5" id="KW-0378">Hydrolase</keyword>
<feature type="modified residue" description="3-oxoalanine (Cys)" evidence="6">
    <location>
        <position position="68"/>
    </location>
</feature>
<dbReference type="SUPFAM" id="SSF53649">
    <property type="entry name" value="Alkaline phosphatase-like"/>
    <property type="match status" value="1"/>
</dbReference>
<evidence type="ECO:0000256" key="4">
    <source>
        <dbReference type="ARBA" id="ARBA00023180"/>
    </source>
</evidence>
<keyword evidence="10" id="KW-1185">Reference proteome</keyword>
<gene>
    <name evidence="9" type="ORF">FE257_012559</name>
</gene>
<protein>
    <recommendedName>
        <fullName evidence="5">Arylsulfatase</fullName>
        <shortName evidence="5">AS</shortName>
        <ecNumber evidence="5">3.1.6.1</ecNumber>
    </recommendedName>
    <alternativeName>
        <fullName evidence="5">Aryl-sulfate sulphohydrolase</fullName>
    </alternativeName>
</protein>
<dbReference type="PROSITE" id="PS00523">
    <property type="entry name" value="SULFATASE_1"/>
    <property type="match status" value="1"/>
</dbReference>
<dbReference type="CDD" id="cd16147">
    <property type="entry name" value="G6S"/>
    <property type="match status" value="1"/>
</dbReference>
<dbReference type="GO" id="GO:0004065">
    <property type="term" value="F:arylsulfatase activity"/>
    <property type="evidence" value="ECO:0007669"/>
    <property type="project" value="UniProtKB-UniRule"/>
</dbReference>
<dbReference type="PIRSF" id="PIRSF000972">
    <property type="entry name" value="Arylsulf_plant"/>
    <property type="match status" value="1"/>
</dbReference>
<dbReference type="InterPro" id="IPR017850">
    <property type="entry name" value="Alkaline_phosphatase_core_sf"/>
</dbReference>
<evidence type="ECO:0000256" key="6">
    <source>
        <dbReference type="PIRSR" id="PIRSR000972-50"/>
    </source>
</evidence>
<dbReference type="Gene3D" id="3.40.720.10">
    <property type="entry name" value="Alkaline Phosphatase, subunit A"/>
    <property type="match status" value="1"/>
</dbReference>
<dbReference type="EC" id="3.1.6.1" evidence="5"/>
<reference evidence="9" key="1">
    <citation type="journal article" date="2019" name="Beilstein J. Org. Chem.">
        <title>Nanangenines: drimane sesquiterpenoids as the dominant metabolite cohort of a novel Australian fungus, Aspergillus nanangensis.</title>
        <authorList>
            <person name="Lacey H.J."/>
            <person name="Gilchrist C.L.M."/>
            <person name="Crombie A."/>
            <person name="Kalaitzis J.A."/>
            <person name="Vuong D."/>
            <person name="Rutledge P.J."/>
            <person name="Turner P."/>
            <person name="Pitt J.I."/>
            <person name="Lacey E."/>
            <person name="Chooi Y.H."/>
            <person name="Piggott A.M."/>
        </authorList>
    </citation>
    <scope>NUCLEOTIDE SEQUENCE</scope>
    <source>
        <strain evidence="9">MST-FP2251</strain>
    </source>
</reference>
<comment type="caution">
    <text evidence="9">The sequence shown here is derived from an EMBL/GenBank/DDBJ whole genome shotgun (WGS) entry which is preliminary data.</text>
</comment>
<keyword evidence="2 7" id="KW-0732">Signal</keyword>
<dbReference type="PANTHER" id="PTHR43108">
    <property type="entry name" value="N-ACETYLGLUCOSAMINE-6-SULFATASE FAMILY MEMBER"/>
    <property type="match status" value="1"/>
</dbReference>
<dbReference type="EMBL" id="VCAU01000009">
    <property type="protein sequence ID" value="KAF9893148.1"/>
    <property type="molecule type" value="Genomic_DNA"/>
</dbReference>
<name>A0AAD4CWM7_ASPNN</name>
<evidence type="ECO:0000313" key="10">
    <source>
        <dbReference type="Proteomes" id="UP001194746"/>
    </source>
</evidence>
<evidence type="ECO:0000313" key="9">
    <source>
        <dbReference type="EMBL" id="KAF9893148.1"/>
    </source>
</evidence>
<feature type="chain" id="PRO_5042240274" description="Arylsulfatase" evidence="7">
    <location>
        <begin position="19"/>
        <end position="581"/>
    </location>
</feature>
<comment type="catalytic activity">
    <reaction evidence="5">
        <text>an aryl sulfate + H2O = a phenol + sulfate + H(+)</text>
        <dbReference type="Rhea" id="RHEA:17261"/>
        <dbReference type="ChEBI" id="CHEBI:15377"/>
        <dbReference type="ChEBI" id="CHEBI:15378"/>
        <dbReference type="ChEBI" id="CHEBI:16189"/>
        <dbReference type="ChEBI" id="CHEBI:33853"/>
        <dbReference type="ChEBI" id="CHEBI:140317"/>
        <dbReference type="EC" id="3.1.6.1"/>
    </reaction>
</comment>
<evidence type="ECO:0000256" key="2">
    <source>
        <dbReference type="ARBA" id="ARBA00022729"/>
    </source>
</evidence>
<comment type="similarity">
    <text evidence="1 5">Belongs to the sulfatase family.</text>
</comment>
<reference evidence="9" key="2">
    <citation type="submission" date="2020-02" db="EMBL/GenBank/DDBJ databases">
        <authorList>
            <person name="Gilchrist C.L.M."/>
            <person name="Chooi Y.-H."/>
        </authorList>
    </citation>
    <scope>NUCLEOTIDE SEQUENCE</scope>
    <source>
        <strain evidence="9">MST-FP2251</strain>
    </source>
</reference>
<evidence type="ECO:0000256" key="7">
    <source>
        <dbReference type="SAM" id="SignalP"/>
    </source>
</evidence>
<feature type="domain" description="Sulfatase N-terminal" evidence="8">
    <location>
        <begin position="24"/>
        <end position="371"/>
    </location>
</feature>
<dbReference type="InterPro" id="IPR000917">
    <property type="entry name" value="Sulfatase_N"/>
</dbReference>
<proteinExistence type="inferred from homology"/>
<dbReference type="PANTHER" id="PTHR43108:SF8">
    <property type="entry name" value="SD21168P"/>
    <property type="match status" value="1"/>
</dbReference>
<dbReference type="Pfam" id="PF00884">
    <property type="entry name" value="Sulfatase"/>
    <property type="match status" value="1"/>
</dbReference>
<dbReference type="InterPro" id="IPR012083">
    <property type="entry name" value="Arylsulfatase"/>
</dbReference>
<keyword evidence="4" id="KW-0325">Glycoprotein</keyword>
<evidence type="ECO:0000259" key="8">
    <source>
        <dbReference type="Pfam" id="PF00884"/>
    </source>
</evidence>
<dbReference type="AlphaFoldDB" id="A0AAD4CWM7"/>
<dbReference type="GO" id="GO:0018958">
    <property type="term" value="P:phenol-containing compound metabolic process"/>
    <property type="evidence" value="ECO:0007669"/>
    <property type="project" value="InterPro"/>
</dbReference>
<accession>A0AAD4CWM7</accession>
<comment type="PTM">
    <text evidence="6">The conversion to 3-oxoalanine (also known as C-formylglycine, FGly), of a serine or cysteine residue in prokaryotes and of a cysteine residue in eukaryotes, is critical for catalytic activity.</text>
</comment>
<feature type="signal peptide" evidence="7">
    <location>
        <begin position="1"/>
        <end position="18"/>
    </location>
</feature>
<organism evidence="9 10">
    <name type="scientific">Aspergillus nanangensis</name>
    <dbReference type="NCBI Taxonomy" id="2582783"/>
    <lineage>
        <taxon>Eukaryota</taxon>
        <taxon>Fungi</taxon>
        <taxon>Dikarya</taxon>
        <taxon>Ascomycota</taxon>
        <taxon>Pezizomycotina</taxon>
        <taxon>Eurotiomycetes</taxon>
        <taxon>Eurotiomycetidae</taxon>
        <taxon>Eurotiales</taxon>
        <taxon>Aspergillaceae</taxon>
        <taxon>Aspergillus</taxon>
        <taxon>Aspergillus subgen. Circumdati</taxon>
    </lineage>
</organism>
<sequence>MWLQIVTALVGLALLSLADTTGNPNIVFILTDDQDVRMNSLSHMQHVQDLLIREGTQFLRHYAHAALCCPSRVTLWTGLHAHNHNVTDVVEPYGGWSKVQQVGLHNKYLPVWLSEHGYNTYYAGKLYNGYGEKNYDSDGKYAAGWTESDFLVESKAYTYYDSVFQHNKGDQHDKPRKVTGYSTSIITDATLQYIEDSVTDNTPFFVVAAPIAPHTSITQPPVPHPIPEKKYDGKLSGLKVPDAPNFNPNQRSGVNHIRDLGQITNTSYLDFLDLFHQKRIETLLSVDDLVREVVTKLEDKGILDNTYIIYTSDNGFHIGHHRMAPGKRSPYEEDINVPMIIRGPGVGKGMDTDMVTSHVDLAPTIMNMAGVDPEPEKHKLDGLGLKFPLSNSDEFEQAKNTRGEHVNVELWGPFQQEGRGHPKVEAIQSFKALRIQRDDYDFMYSVWCNQTAHELYDMKSDEYQMTNLYPADGASNTQNILGRPVQQLVNRLDAVILVQKSCRQDQCRSPWKHLHPDGQVHNLKQALDVKFDEQYAQYPKVKYDECFMSTLYDPAAEGPQWDDVEASRLLMRDGLPWDAWA</sequence>
<dbReference type="Proteomes" id="UP001194746">
    <property type="component" value="Unassembled WGS sequence"/>
</dbReference>
<dbReference type="GO" id="GO:0008449">
    <property type="term" value="F:N-acetylglucosamine-6-sulfatase activity"/>
    <property type="evidence" value="ECO:0007669"/>
    <property type="project" value="TreeGrafter"/>
</dbReference>
<dbReference type="GO" id="GO:0005539">
    <property type="term" value="F:glycosaminoglycan binding"/>
    <property type="evidence" value="ECO:0007669"/>
    <property type="project" value="TreeGrafter"/>
</dbReference>
<evidence type="ECO:0000256" key="3">
    <source>
        <dbReference type="ARBA" id="ARBA00022801"/>
    </source>
</evidence>
<evidence type="ECO:0000256" key="5">
    <source>
        <dbReference type="PIRNR" id="PIRNR000972"/>
    </source>
</evidence>
<evidence type="ECO:0000256" key="1">
    <source>
        <dbReference type="ARBA" id="ARBA00008779"/>
    </source>
</evidence>
<dbReference type="InterPro" id="IPR024607">
    <property type="entry name" value="Sulfatase_CS"/>
</dbReference>